<evidence type="ECO:0000313" key="16">
    <source>
        <dbReference type="Proteomes" id="UP000823912"/>
    </source>
</evidence>
<dbReference type="InterPro" id="IPR003594">
    <property type="entry name" value="HATPase_dom"/>
</dbReference>
<evidence type="ECO:0000256" key="12">
    <source>
        <dbReference type="ARBA" id="ARBA00023136"/>
    </source>
</evidence>
<dbReference type="EC" id="2.7.13.3" evidence="3"/>
<evidence type="ECO:0000256" key="1">
    <source>
        <dbReference type="ARBA" id="ARBA00000085"/>
    </source>
</evidence>
<dbReference type="SMART" id="SM00388">
    <property type="entry name" value="HisKA"/>
    <property type="match status" value="1"/>
</dbReference>
<dbReference type="GO" id="GO:0005524">
    <property type="term" value="F:ATP binding"/>
    <property type="evidence" value="ECO:0007669"/>
    <property type="project" value="UniProtKB-KW"/>
</dbReference>
<dbReference type="SUPFAM" id="SSF55874">
    <property type="entry name" value="ATPase domain of HSP90 chaperone/DNA topoisomerase II/histidine kinase"/>
    <property type="match status" value="1"/>
</dbReference>
<dbReference type="PANTHER" id="PTHR45453:SF1">
    <property type="entry name" value="PHOSPHATE REGULON SENSOR PROTEIN PHOR"/>
    <property type="match status" value="1"/>
</dbReference>
<dbReference type="InterPro" id="IPR003661">
    <property type="entry name" value="HisK_dim/P_dom"/>
</dbReference>
<dbReference type="Pfam" id="PF00512">
    <property type="entry name" value="HisKA"/>
    <property type="match status" value="1"/>
</dbReference>
<name>A0A9D1E9P8_9FIRM</name>
<keyword evidence="10 13" id="KW-1133">Transmembrane helix</keyword>
<keyword evidence="12 13" id="KW-0472">Membrane</keyword>
<keyword evidence="6 13" id="KW-0812">Transmembrane</keyword>
<dbReference type="FunFam" id="3.30.565.10:FF:000013">
    <property type="entry name" value="Two-component sensor histidine kinase"/>
    <property type="match status" value="1"/>
</dbReference>
<comment type="caution">
    <text evidence="15">The sequence shown here is derived from an EMBL/GenBank/DDBJ whole genome shotgun (WGS) entry which is preliminary data.</text>
</comment>
<keyword evidence="11" id="KW-0902">Two-component regulatory system</keyword>
<dbReference type="CDD" id="cd00082">
    <property type="entry name" value="HisKA"/>
    <property type="match status" value="1"/>
</dbReference>
<evidence type="ECO:0000259" key="14">
    <source>
        <dbReference type="PROSITE" id="PS50109"/>
    </source>
</evidence>
<dbReference type="Pfam" id="PF02518">
    <property type="entry name" value="HATPase_c"/>
    <property type="match status" value="1"/>
</dbReference>
<dbReference type="Gene3D" id="1.10.287.130">
    <property type="match status" value="1"/>
</dbReference>
<feature type="transmembrane region" description="Helical" evidence="13">
    <location>
        <begin position="21"/>
        <end position="43"/>
    </location>
</feature>
<protein>
    <recommendedName>
        <fullName evidence="3">histidine kinase</fullName>
        <ecNumber evidence="3">2.7.13.3</ecNumber>
    </recommendedName>
</protein>
<dbReference type="GO" id="GO:0016036">
    <property type="term" value="P:cellular response to phosphate starvation"/>
    <property type="evidence" value="ECO:0007669"/>
    <property type="project" value="TreeGrafter"/>
</dbReference>
<dbReference type="InterPro" id="IPR004358">
    <property type="entry name" value="Sig_transdc_His_kin-like_C"/>
</dbReference>
<dbReference type="InterPro" id="IPR036890">
    <property type="entry name" value="HATPase_C_sf"/>
</dbReference>
<comment type="catalytic activity">
    <reaction evidence="1">
        <text>ATP + protein L-histidine = ADP + protein N-phospho-L-histidine.</text>
        <dbReference type="EC" id="2.7.13.3"/>
    </reaction>
</comment>
<sequence length="375" mass="42718">MNLREMKRKHFVETPLSKRIFRNYCIVLAAYALVMVAMAYLAYNVLQGRIWWPTDPLWPILHWLDDNVMLVGVIVCLLGWLVITLWFEALTLRYLHETVRASRQLASRLEEPIVLPAAMKEIQDELNGVRERTQRSAYLAKEAEQRKNDLIVYLAHDLKTPLTSVIGYLTLLSDEPDLTPEMRAKYTGIALDKAQRLETLINEFFEIARFNLTTMQLEVTRIDLTMLLEQLASEFLPILKEKNLTLKSAIEPGVSLVCDPDKLERVFDNLLRNAINYSYPDSEITLSMNRSGSGQEIVIRLKNHGRTIAKEKLSHIFEQFYRLDSSRSTATGGAGLGLAIAKEIVELHGGTITAASEQETILFTVTLPLENVRNS</sequence>
<dbReference type="InterPro" id="IPR050351">
    <property type="entry name" value="BphY/WalK/GraS-like"/>
</dbReference>
<dbReference type="EMBL" id="DVHM01000109">
    <property type="protein sequence ID" value="HIR70990.1"/>
    <property type="molecule type" value="Genomic_DNA"/>
</dbReference>
<evidence type="ECO:0000256" key="11">
    <source>
        <dbReference type="ARBA" id="ARBA00023012"/>
    </source>
</evidence>
<keyword evidence="9" id="KW-0067">ATP-binding</keyword>
<evidence type="ECO:0000256" key="5">
    <source>
        <dbReference type="ARBA" id="ARBA00022679"/>
    </source>
</evidence>
<keyword evidence="5" id="KW-0808">Transferase</keyword>
<comment type="subcellular location">
    <subcellularLocation>
        <location evidence="2">Membrane</location>
    </subcellularLocation>
</comment>
<dbReference type="PROSITE" id="PS50109">
    <property type="entry name" value="HIS_KIN"/>
    <property type="match status" value="1"/>
</dbReference>
<dbReference type="Proteomes" id="UP000823912">
    <property type="component" value="Unassembled WGS sequence"/>
</dbReference>
<evidence type="ECO:0000256" key="10">
    <source>
        <dbReference type="ARBA" id="ARBA00022989"/>
    </source>
</evidence>
<accession>A0A9D1E9P8</accession>
<reference evidence="15" key="2">
    <citation type="journal article" date="2021" name="PeerJ">
        <title>Extensive microbial diversity within the chicken gut microbiome revealed by metagenomics and culture.</title>
        <authorList>
            <person name="Gilroy R."/>
            <person name="Ravi A."/>
            <person name="Getino M."/>
            <person name="Pursley I."/>
            <person name="Horton D.L."/>
            <person name="Alikhan N.F."/>
            <person name="Baker D."/>
            <person name="Gharbi K."/>
            <person name="Hall N."/>
            <person name="Watson M."/>
            <person name="Adriaenssens E.M."/>
            <person name="Foster-Nyarko E."/>
            <person name="Jarju S."/>
            <person name="Secka A."/>
            <person name="Antonio M."/>
            <person name="Oren A."/>
            <person name="Chaudhuri R.R."/>
            <person name="La Ragione R."/>
            <person name="Hildebrand F."/>
            <person name="Pallen M.J."/>
        </authorList>
    </citation>
    <scope>NUCLEOTIDE SEQUENCE</scope>
    <source>
        <strain evidence="15">ChiSjej5B23-6657</strain>
    </source>
</reference>
<evidence type="ECO:0000256" key="7">
    <source>
        <dbReference type="ARBA" id="ARBA00022741"/>
    </source>
</evidence>
<keyword evidence="4" id="KW-0597">Phosphoprotein</keyword>
<dbReference type="SMART" id="SM00387">
    <property type="entry name" value="HATPase_c"/>
    <property type="match status" value="1"/>
</dbReference>
<keyword evidence="8 15" id="KW-0418">Kinase</keyword>
<gene>
    <name evidence="15" type="ORF">IAA55_06895</name>
</gene>
<evidence type="ECO:0000256" key="6">
    <source>
        <dbReference type="ARBA" id="ARBA00022692"/>
    </source>
</evidence>
<dbReference type="GO" id="GO:0004721">
    <property type="term" value="F:phosphoprotein phosphatase activity"/>
    <property type="evidence" value="ECO:0007669"/>
    <property type="project" value="TreeGrafter"/>
</dbReference>
<dbReference type="GO" id="GO:0000155">
    <property type="term" value="F:phosphorelay sensor kinase activity"/>
    <property type="evidence" value="ECO:0007669"/>
    <property type="project" value="InterPro"/>
</dbReference>
<dbReference type="InterPro" id="IPR036097">
    <property type="entry name" value="HisK_dim/P_sf"/>
</dbReference>
<evidence type="ECO:0000256" key="4">
    <source>
        <dbReference type="ARBA" id="ARBA00022553"/>
    </source>
</evidence>
<feature type="domain" description="Histidine kinase" evidence="14">
    <location>
        <begin position="153"/>
        <end position="371"/>
    </location>
</feature>
<dbReference type="AlphaFoldDB" id="A0A9D1E9P8"/>
<dbReference type="PRINTS" id="PR00344">
    <property type="entry name" value="BCTRLSENSOR"/>
</dbReference>
<evidence type="ECO:0000313" key="15">
    <source>
        <dbReference type="EMBL" id="HIR70990.1"/>
    </source>
</evidence>
<dbReference type="GO" id="GO:0005886">
    <property type="term" value="C:plasma membrane"/>
    <property type="evidence" value="ECO:0007669"/>
    <property type="project" value="TreeGrafter"/>
</dbReference>
<evidence type="ECO:0000256" key="13">
    <source>
        <dbReference type="SAM" id="Phobius"/>
    </source>
</evidence>
<organism evidence="15 16">
    <name type="scientific">Candidatus Pullilachnospira gallistercoris</name>
    <dbReference type="NCBI Taxonomy" id="2840911"/>
    <lineage>
        <taxon>Bacteria</taxon>
        <taxon>Bacillati</taxon>
        <taxon>Bacillota</taxon>
        <taxon>Clostridia</taxon>
        <taxon>Lachnospirales</taxon>
        <taxon>Lachnospiraceae</taxon>
        <taxon>Lachnospiraceae incertae sedis</taxon>
        <taxon>Candidatus Pullilachnospira</taxon>
    </lineage>
</organism>
<dbReference type="Gene3D" id="3.30.565.10">
    <property type="entry name" value="Histidine kinase-like ATPase, C-terminal domain"/>
    <property type="match status" value="1"/>
</dbReference>
<reference evidence="15" key="1">
    <citation type="submission" date="2020-10" db="EMBL/GenBank/DDBJ databases">
        <authorList>
            <person name="Gilroy R."/>
        </authorList>
    </citation>
    <scope>NUCLEOTIDE SEQUENCE</scope>
    <source>
        <strain evidence="15">ChiSjej5B23-6657</strain>
    </source>
</reference>
<evidence type="ECO:0000256" key="2">
    <source>
        <dbReference type="ARBA" id="ARBA00004370"/>
    </source>
</evidence>
<evidence type="ECO:0000256" key="3">
    <source>
        <dbReference type="ARBA" id="ARBA00012438"/>
    </source>
</evidence>
<dbReference type="SUPFAM" id="SSF47384">
    <property type="entry name" value="Homodimeric domain of signal transducing histidine kinase"/>
    <property type="match status" value="1"/>
</dbReference>
<keyword evidence="7" id="KW-0547">Nucleotide-binding</keyword>
<feature type="transmembrane region" description="Helical" evidence="13">
    <location>
        <begin position="68"/>
        <end position="87"/>
    </location>
</feature>
<evidence type="ECO:0000256" key="9">
    <source>
        <dbReference type="ARBA" id="ARBA00022840"/>
    </source>
</evidence>
<evidence type="ECO:0000256" key="8">
    <source>
        <dbReference type="ARBA" id="ARBA00022777"/>
    </source>
</evidence>
<dbReference type="PANTHER" id="PTHR45453">
    <property type="entry name" value="PHOSPHATE REGULON SENSOR PROTEIN PHOR"/>
    <property type="match status" value="1"/>
</dbReference>
<dbReference type="InterPro" id="IPR005467">
    <property type="entry name" value="His_kinase_dom"/>
</dbReference>
<proteinExistence type="predicted"/>